<evidence type="ECO:0000256" key="4">
    <source>
        <dbReference type="ARBA" id="ARBA00023136"/>
    </source>
</evidence>
<dbReference type="EMBL" id="BMAQ01000003">
    <property type="protein sequence ID" value="GFR37150.1"/>
    <property type="molecule type" value="Genomic_DNA"/>
</dbReference>
<dbReference type="InterPro" id="IPR013525">
    <property type="entry name" value="ABC2_TM"/>
</dbReference>
<dbReference type="Proteomes" id="UP000654993">
    <property type="component" value="Unassembled WGS sequence"/>
</dbReference>
<keyword evidence="3 5" id="KW-1133">Transmembrane helix</keyword>
<evidence type="ECO:0000256" key="5">
    <source>
        <dbReference type="RuleBase" id="RU361157"/>
    </source>
</evidence>
<feature type="domain" description="ABC transmembrane type-2" evidence="6">
    <location>
        <begin position="133"/>
        <end position="365"/>
    </location>
</feature>
<dbReference type="InterPro" id="IPR052902">
    <property type="entry name" value="ABC-2_transporter"/>
</dbReference>
<dbReference type="PANTHER" id="PTHR43027:SF1">
    <property type="entry name" value="DOXORUBICIN RESISTANCE ABC TRANSPORTER PERMEASE PROTEIN DRRC-RELATED"/>
    <property type="match status" value="1"/>
</dbReference>
<reference evidence="7" key="1">
    <citation type="submission" date="2020-08" db="EMBL/GenBank/DDBJ databases">
        <authorList>
            <person name="Uke A."/>
            <person name="Chhe C."/>
            <person name="Baramee S."/>
            <person name="Kosugi A."/>
        </authorList>
    </citation>
    <scope>NUCLEOTIDE SEQUENCE</scope>
    <source>
        <strain evidence="7">DA-C8</strain>
    </source>
</reference>
<proteinExistence type="inferred from homology"/>
<comment type="caution">
    <text evidence="7">The sequence shown here is derived from an EMBL/GenBank/DDBJ whole genome shotgun (WGS) entry which is preliminary data.</text>
</comment>
<evidence type="ECO:0000256" key="2">
    <source>
        <dbReference type="ARBA" id="ARBA00022692"/>
    </source>
</evidence>
<feature type="transmembrane region" description="Helical" evidence="5">
    <location>
        <begin position="248"/>
        <end position="271"/>
    </location>
</feature>
<dbReference type="PROSITE" id="PS51012">
    <property type="entry name" value="ABC_TM2"/>
    <property type="match status" value="1"/>
</dbReference>
<comment type="subcellular location">
    <subcellularLocation>
        <location evidence="5">Cell membrane</location>
        <topology evidence="5">Multi-pass membrane protein</topology>
    </subcellularLocation>
    <subcellularLocation>
        <location evidence="1">Membrane</location>
        <topology evidence="1">Multi-pass membrane protein</topology>
    </subcellularLocation>
</comment>
<reference evidence="7" key="2">
    <citation type="journal article" date="2021" name="Data Brief">
        <title>Draft genome sequence data of the facultative, thermophilic, xylanolytic bacterium Paenibacillus sp. strain DA-C8.</title>
        <authorList>
            <person name="Chhe C."/>
            <person name="Uke A."/>
            <person name="Baramee S."/>
            <person name="Ungkulpasvich U."/>
            <person name="Tachaapaikoon C."/>
            <person name="Pason P."/>
            <person name="Waeonukul R."/>
            <person name="Ratanakhanokchai K."/>
            <person name="Kosugi A."/>
        </authorList>
    </citation>
    <scope>NUCLEOTIDE SEQUENCE</scope>
    <source>
        <strain evidence="7">DA-C8</strain>
    </source>
</reference>
<evidence type="ECO:0000256" key="1">
    <source>
        <dbReference type="ARBA" id="ARBA00004141"/>
    </source>
</evidence>
<dbReference type="InterPro" id="IPR000412">
    <property type="entry name" value="ABC_2_transport"/>
</dbReference>
<keyword evidence="5" id="KW-1003">Cell membrane</keyword>
<protein>
    <recommendedName>
        <fullName evidence="5">Transport permease protein</fullName>
    </recommendedName>
</protein>
<accession>A0A916QAH4</accession>
<keyword evidence="4 5" id="KW-0472">Membrane</keyword>
<dbReference type="InterPro" id="IPR047817">
    <property type="entry name" value="ABC2_TM_bact-type"/>
</dbReference>
<feature type="transmembrane region" description="Helical" evidence="5">
    <location>
        <begin position="172"/>
        <end position="191"/>
    </location>
</feature>
<comment type="similarity">
    <text evidence="5">Belongs to the ABC-2 integral membrane protein family.</text>
</comment>
<feature type="transmembrane region" description="Helical" evidence="5">
    <location>
        <begin position="340"/>
        <end position="362"/>
    </location>
</feature>
<name>A0A916QAH4_9BACL</name>
<keyword evidence="5" id="KW-0813">Transport</keyword>
<keyword evidence="2 5" id="KW-0812">Transmembrane</keyword>
<dbReference type="GO" id="GO:0140359">
    <property type="term" value="F:ABC-type transporter activity"/>
    <property type="evidence" value="ECO:0007669"/>
    <property type="project" value="InterPro"/>
</dbReference>
<feature type="transmembrane region" description="Helical" evidence="5">
    <location>
        <begin position="212"/>
        <end position="242"/>
    </location>
</feature>
<feature type="transmembrane region" description="Helical" evidence="5">
    <location>
        <begin position="20"/>
        <end position="41"/>
    </location>
</feature>
<evidence type="ECO:0000313" key="8">
    <source>
        <dbReference type="Proteomes" id="UP000654993"/>
    </source>
</evidence>
<dbReference type="PANTHER" id="PTHR43027">
    <property type="entry name" value="DOXORUBICIN RESISTANCE ABC TRANSPORTER PERMEASE PROTEIN DRRC-RELATED"/>
    <property type="match status" value="1"/>
</dbReference>
<dbReference type="AlphaFoldDB" id="A0A916QAH4"/>
<organism evidence="7 8">
    <name type="scientific">Insulibacter thermoxylanivorax</name>
    <dbReference type="NCBI Taxonomy" id="2749268"/>
    <lineage>
        <taxon>Bacteria</taxon>
        <taxon>Bacillati</taxon>
        <taxon>Bacillota</taxon>
        <taxon>Bacilli</taxon>
        <taxon>Bacillales</taxon>
        <taxon>Paenibacillaceae</taxon>
        <taxon>Insulibacter</taxon>
    </lineage>
</organism>
<evidence type="ECO:0000256" key="3">
    <source>
        <dbReference type="ARBA" id="ARBA00022989"/>
    </source>
</evidence>
<evidence type="ECO:0000313" key="7">
    <source>
        <dbReference type="EMBL" id="GFR37150.1"/>
    </source>
</evidence>
<keyword evidence="8" id="KW-1185">Reference proteome</keyword>
<sequence length="370" mass="40911">MMKQLKMMFLAQWRLSFRELQAWFWGIFFPVILMVIFMVIFSGGSEDDFQVKVAVVSEQPTEAAVIILEQIKHIPVLELTEDSPASREEAEALVIDGEVAAAILLPDAEDGDELTLIVNKEKETNAAAMTVRGILSQVVQQTNLIVSGAAPAYGLKIESVSAGSDDLKAQDFIMTGMIALAIAQSGLFGMVDMVEMRRRGLLKRLRMTPAKMGLFGFSDMIMRLVFAVIQIVLLSLIGVYIFGASLHIDLISLLVIFLVGVLSFNAMGYFFSSISKTSEAYMAMANILNFLMMFLSGIFFAVETMPSWLQPLSNILPLTYFVNGIRDSMVYNTGILTGSFWFSIGVITLWGAAAFILGSLFYRSRSITTR</sequence>
<feature type="transmembrane region" description="Helical" evidence="5">
    <location>
        <begin position="283"/>
        <end position="302"/>
    </location>
</feature>
<dbReference type="GO" id="GO:0043190">
    <property type="term" value="C:ATP-binding cassette (ABC) transporter complex"/>
    <property type="evidence" value="ECO:0007669"/>
    <property type="project" value="InterPro"/>
</dbReference>
<gene>
    <name evidence="7" type="ORF">PRECH8_04460</name>
</gene>
<dbReference type="PRINTS" id="PR00164">
    <property type="entry name" value="ABC2TRNSPORT"/>
</dbReference>
<dbReference type="RefSeq" id="WP_242457393.1">
    <property type="nucleotide sequence ID" value="NZ_BMAQ01000003.1"/>
</dbReference>
<dbReference type="Pfam" id="PF12698">
    <property type="entry name" value="ABC2_membrane_3"/>
    <property type="match status" value="1"/>
</dbReference>
<evidence type="ECO:0000259" key="6">
    <source>
        <dbReference type="PROSITE" id="PS51012"/>
    </source>
</evidence>